<dbReference type="InParanoid" id="A0A1Y2DCW3"/>
<sequence length="670" mass="73358">MDRDRHGRSSSNSFRISINRTGSPSRDSLTGRRSRRRGHGSNRSAFSTVLELLEDVREWLGGRVFGRGASGVRRWTVLLGLVSFFALWRTFVSDGEGIFGGGQALGDDVVPEVDRLALDKLRLLEIHFGADEDGQDDVTGDGAADTAARLEEPAVKYQKAPEHDADAPPLVAEIPNYVKPDPLAPVPLSKVPADILDAEICPDRNGEPCSFLIAAWLGEQETKAQQHLYQLGLLAVALNRTLVLPNVQKSRLGTCYANPFSFYYSPDSLSNLGIPTISYADFAQWSERRDPPASAQVVSMISAKALYTQGAIEIDSASDPNLVPNKPSRNLCLRPPRTRLDFSGHSPLAIYPPEGYHKNEAGRVGFGESVVNTLKSEEVGSKSSRASASVNAAYSLPNVYAFNYELRFPMMSPAVVTSFAPDAEPPLPFSHFPYSSTWTDLADLVIENLSPFIAIHWRTETLTPANLAPCASSLIRKLVLLKSKYPEITNVYLATDYPIEELESQGAGGTPHSGTFSKVVTEQHHTAFRAFLRDFKKVKGLRLTTFSKEQQRLELPEELRERLALSSGGEDDERGLESLDPGLYGILDKTIAVKAEIFLTGVPGVGSSTVGACSKLSSFTNQLIETREGIRLAQNGGEELDVSEQIEEVREPGKLWNSVSHWALKGETDD</sequence>
<feature type="region of interest" description="Disordered" evidence="1">
    <location>
        <begin position="1"/>
        <end position="42"/>
    </location>
</feature>
<dbReference type="Gene3D" id="3.40.50.11350">
    <property type="match status" value="1"/>
</dbReference>
<reference evidence="2 3" key="1">
    <citation type="submission" date="2016-07" db="EMBL/GenBank/DDBJ databases">
        <title>Pervasive Adenine N6-methylation of Active Genes in Fungi.</title>
        <authorList>
            <consortium name="DOE Joint Genome Institute"/>
            <person name="Mondo S.J."/>
            <person name="Dannebaum R.O."/>
            <person name="Kuo R.C."/>
            <person name="Labutti K."/>
            <person name="Haridas S."/>
            <person name="Kuo A."/>
            <person name="Salamov A."/>
            <person name="Ahrendt S.R."/>
            <person name="Lipzen A."/>
            <person name="Sullivan W."/>
            <person name="Andreopoulos W.B."/>
            <person name="Clum A."/>
            <person name="Lindquist E."/>
            <person name="Daum C."/>
            <person name="Ramamoorthy G.K."/>
            <person name="Gryganskyi A."/>
            <person name="Culley D."/>
            <person name="Magnuson J.K."/>
            <person name="James T.Y."/>
            <person name="O'Malley M.A."/>
            <person name="Stajich J.E."/>
            <person name="Spatafora J.W."/>
            <person name="Visel A."/>
            <person name="Grigoriev I.V."/>
        </authorList>
    </citation>
    <scope>NUCLEOTIDE SEQUENCE [LARGE SCALE GENOMIC DNA]</scope>
    <source>
        <strain evidence="2 3">62-1032</strain>
    </source>
</reference>
<dbReference type="EMBL" id="MCGR01000083">
    <property type="protein sequence ID" value="ORY57099.1"/>
    <property type="molecule type" value="Genomic_DNA"/>
</dbReference>
<comment type="caution">
    <text evidence="2">The sequence shown here is derived from an EMBL/GenBank/DDBJ whole genome shotgun (WGS) entry which is preliminary data.</text>
</comment>
<accession>A0A1Y2DCW3</accession>
<evidence type="ECO:0000256" key="1">
    <source>
        <dbReference type="SAM" id="MobiDB-lite"/>
    </source>
</evidence>
<dbReference type="Proteomes" id="UP000193467">
    <property type="component" value="Unassembled WGS sequence"/>
</dbReference>
<keyword evidence="3" id="KW-1185">Reference proteome</keyword>
<proteinExistence type="predicted"/>
<evidence type="ECO:0000313" key="2">
    <source>
        <dbReference type="EMBL" id="ORY57099.1"/>
    </source>
</evidence>
<name>A0A1Y2DCW3_9BASI</name>
<protein>
    <recommendedName>
        <fullName evidence="4">GDP-fucose protein O-fucosyltransferase-domain-containing protein</fullName>
    </recommendedName>
</protein>
<dbReference type="OrthoDB" id="2020419at2759"/>
<gene>
    <name evidence="2" type="ORF">BCR35DRAFT_322609</name>
</gene>
<evidence type="ECO:0000313" key="3">
    <source>
        <dbReference type="Proteomes" id="UP000193467"/>
    </source>
</evidence>
<organism evidence="2 3">
    <name type="scientific">Leucosporidium creatinivorum</name>
    <dbReference type="NCBI Taxonomy" id="106004"/>
    <lineage>
        <taxon>Eukaryota</taxon>
        <taxon>Fungi</taxon>
        <taxon>Dikarya</taxon>
        <taxon>Basidiomycota</taxon>
        <taxon>Pucciniomycotina</taxon>
        <taxon>Microbotryomycetes</taxon>
        <taxon>Leucosporidiales</taxon>
        <taxon>Leucosporidium</taxon>
    </lineage>
</organism>
<feature type="compositionally biased region" description="Low complexity" evidence="1">
    <location>
        <begin position="9"/>
        <end position="28"/>
    </location>
</feature>
<evidence type="ECO:0008006" key="4">
    <source>
        <dbReference type="Google" id="ProtNLM"/>
    </source>
</evidence>
<dbReference type="AlphaFoldDB" id="A0A1Y2DCW3"/>